<dbReference type="PIRSF" id="PIRSF006230">
    <property type="entry name" value="MG442"/>
    <property type="match status" value="1"/>
</dbReference>
<evidence type="ECO:0000259" key="11">
    <source>
        <dbReference type="PROSITE" id="PS51721"/>
    </source>
</evidence>
<feature type="binding site" evidence="10">
    <location>
        <begin position="164"/>
        <end position="169"/>
    </location>
    <ligand>
        <name>GTP</name>
        <dbReference type="ChEBI" id="CHEBI:37565"/>
    </ligand>
</feature>
<dbReference type="GO" id="GO:0032543">
    <property type="term" value="P:mitochondrial translation"/>
    <property type="evidence" value="ECO:0007669"/>
    <property type="project" value="TreeGrafter"/>
</dbReference>
<evidence type="ECO:0000256" key="7">
    <source>
        <dbReference type="ARBA" id="ARBA00023136"/>
    </source>
</evidence>
<dbReference type="PANTHER" id="PTHR45782:SF4">
    <property type="entry name" value="MITOCHONDRIAL RIBOSOME-ASSOCIATED GTPASE 1"/>
    <property type="match status" value="1"/>
</dbReference>
<dbReference type="PROSITE" id="PS51721">
    <property type="entry name" value="G_CP"/>
    <property type="match status" value="1"/>
</dbReference>
<dbReference type="EMBL" id="JAWZYT010000829">
    <property type="protein sequence ID" value="KAK4318474.1"/>
    <property type="molecule type" value="Genomic_DNA"/>
</dbReference>
<evidence type="ECO:0000256" key="1">
    <source>
        <dbReference type="ARBA" id="ARBA00004443"/>
    </source>
</evidence>
<dbReference type="GO" id="GO:0003924">
    <property type="term" value="F:GTPase activity"/>
    <property type="evidence" value="ECO:0007669"/>
    <property type="project" value="TreeGrafter"/>
</dbReference>
<dbReference type="Gene3D" id="1.10.1580.10">
    <property type="match status" value="1"/>
</dbReference>
<proteinExistence type="inferred from homology"/>
<dbReference type="Proteomes" id="UP001292094">
    <property type="component" value="Unassembled WGS sequence"/>
</dbReference>
<gene>
    <name evidence="12" type="ORF">Pmani_010531</name>
</gene>
<dbReference type="CDD" id="cd01856">
    <property type="entry name" value="YlqF"/>
    <property type="match status" value="1"/>
</dbReference>
<accession>A0AAE1Q1E1</accession>
<comment type="subcellular location">
    <subcellularLocation>
        <location evidence="1">Mitochondrion inner membrane</location>
        <topology evidence="1">Peripheral membrane protein</topology>
        <orientation evidence="1">Matrix side</orientation>
    </subcellularLocation>
</comment>
<keyword evidence="5 9" id="KW-0496">Mitochondrion</keyword>
<organism evidence="12 13">
    <name type="scientific">Petrolisthes manimaculis</name>
    <dbReference type="NCBI Taxonomy" id="1843537"/>
    <lineage>
        <taxon>Eukaryota</taxon>
        <taxon>Metazoa</taxon>
        <taxon>Ecdysozoa</taxon>
        <taxon>Arthropoda</taxon>
        <taxon>Crustacea</taxon>
        <taxon>Multicrustacea</taxon>
        <taxon>Malacostraca</taxon>
        <taxon>Eumalacostraca</taxon>
        <taxon>Eucarida</taxon>
        <taxon>Decapoda</taxon>
        <taxon>Pleocyemata</taxon>
        <taxon>Anomura</taxon>
        <taxon>Galatheoidea</taxon>
        <taxon>Porcellanidae</taxon>
        <taxon>Petrolisthes</taxon>
    </lineage>
</organism>
<protein>
    <recommendedName>
        <fullName evidence="9">Mitochondrial GTPase 1</fullName>
    </recommendedName>
</protein>
<dbReference type="SUPFAM" id="SSF52540">
    <property type="entry name" value="P-loop containing nucleoside triphosphate hydrolases"/>
    <property type="match status" value="1"/>
</dbReference>
<feature type="binding site" evidence="10">
    <location>
        <position position="216"/>
    </location>
    <ligand>
        <name>GTP</name>
        <dbReference type="ChEBI" id="CHEBI:37565"/>
    </ligand>
</feature>
<dbReference type="Gene3D" id="3.40.50.300">
    <property type="entry name" value="P-loop containing nucleotide triphosphate hydrolases"/>
    <property type="match status" value="1"/>
</dbReference>
<evidence type="ECO:0000313" key="13">
    <source>
        <dbReference type="Proteomes" id="UP001292094"/>
    </source>
</evidence>
<keyword evidence="7" id="KW-0472">Membrane</keyword>
<dbReference type="InterPro" id="IPR030378">
    <property type="entry name" value="G_CP_dom"/>
</dbReference>
<reference evidence="12" key="1">
    <citation type="submission" date="2023-11" db="EMBL/GenBank/DDBJ databases">
        <title>Genome assemblies of two species of porcelain crab, Petrolisthes cinctipes and Petrolisthes manimaculis (Anomura: Porcellanidae).</title>
        <authorList>
            <person name="Angst P."/>
        </authorList>
    </citation>
    <scope>NUCLEOTIDE SEQUENCE</scope>
    <source>
        <strain evidence="12">PB745_02</strain>
        <tissue evidence="12">Gill</tissue>
    </source>
</reference>
<dbReference type="PANTHER" id="PTHR45782">
    <property type="entry name" value="MITOCHONDRIAL RIBOSOME-ASSOCIATED GTPASE 1"/>
    <property type="match status" value="1"/>
</dbReference>
<dbReference type="InterPro" id="IPR016478">
    <property type="entry name" value="GTPase_MTG1"/>
</dbReference>
<evidence type="ECO:0000256" key="9">
    <source>
        <dbReference type="PIRNR" id="PIRNR006230"/>
    </source>
</evidence>
<keyword evidence="13" id="KW-1185">Reference proteome</keyword>
<evidence type="ECO:0000256" key="6">
    <source>
        <dbReference type="ARBA" id="ARBA00023134"/>
    </source>
</evidence>
<keyword evidence="2 9" id="KW-0547">Nucleotide-binding</keyword>
<dbReference type="InterPro" id="IPR023179">
    <property type="entry name" value="GTP-bd_ortho_bundle_sf"/>
</dbReference>
<comment type="similarity">
    <text evidence="9">Belongs to the TRAFAC class YlqF/YawG GTPase family. MTG1 subfamily.</text>
</comment>
<dbReference type="FunFam" id="3.40.50.300:FF:000876">
    <property type="entry name" value="Mitochondrial GTPase 1"/>
    <property type="match status" value="1"/>
</dbReference>
<evidence type="ECO:0000313" key="12">
    <source>
        <dbReference type="EMBL" id="KAK4318474.1"/>
    </source>
</evidence>
<name>A0AAE1Q1E1_9EUCA</name>
<dbReference type="InterPro" id="IPR006073">
    <property type="entry name" value="GTP-bd"/>
</dbReference>
<keyword evidence="3" id="KW-0999">Mitochondrion inner membrane</keyword>
<dbReference type="GO" id="GO:0005525">
    <property type="term" value="F:GTP binding"/>
    <property type="evidence" value="ECO:0007669"/>
    <property type="project" value="UniProtKB-KW"/>
</dbReference>
<evidence type="ECO:0000256" key="4">
    <source>
        <dbReference type="ARBA" id="ARBA00022946"/>
    </source>
</evidence>
<evidence type="ECO:0000256" key="2">
    <source>
        <dbReference type="ARBA" id="ARBA00022741"/>
    </source>
</evidence>
<sequence length="335" mass="37708">MAITKARLPNVASLVTRHGLLMREAFNVAHTDMAHWFPGHMARGLNKMQTKLKSVDCVIEVHDARIPVSGRNPQFEKRLGLTTLKPHLLVLNKMDLIDMRNKNKIMRYYADQGINNILFTNCKKPDSKGIKSIIPIVSELIRKSERFNRSEEASYQLMVIGIPNVGKSSLINALRAKHLRRGKATLVGGIPGITQSVLERIKVYENPAVYLLDTPGVMVPKIKSVEMGLKLALAATIKDHLVGEIDIADYLLYKLNYAGRHSYVDYLKVDEPTDNIQQLLKLSAVRHSWIKKIRDHRGMTEVPDTLLSAGRFLKGFRTGAFGTMLLDDIPDPLQK</sequence>
<evidence type="ECO:0000256" key="10">
    <source>
        <dbReference type="PIRSR" id="PIRSR006230-1"/>
    </source>
</evidence>
<comment type="caution">
    <text evidence="12">The sequence shown here is derived from an EMBL/GenBank/DDBJ whole genome shotgun (WGS) entry which is preliminary data.</text>
</comment>
<evidence type="ECO:0000256" key="5">
    <source>
        <dbReference type="ARBA" id="ARBA00023128"/>
    </source>
</evidence>
<feature type="binding site" evidence="10">
    <location>
        <begin position="92"/>
        <end position="95"/>
    </location>
    <ligand>
        <name>GTP</name>
        <dbReference type="ChEBI" id="CHEBI:37565"/>
    </ligand>
</feature>
<keyword evidence="6 9" id="KW-0342">GTP-binding</keyword>
<evidence type="ECO:0000256" key="8">
    <source>
        <dbReference type="ARBA" id="ARBA00045284"/>
    </source>
</evidence>
<comment type="function">
    <text evidence="8 9">Plays a role in the regulation of the mitochondrial ribosome assembly and of translational activity. Displays mitochondrial GTPase activity.</text>
</comment>
<dbReference type="InterPro" id="IPR027417">
    <property type="entry name" value="P-loop_NTPase"/>
</dbReference>
<dbReference type="AlphaFoldDB" id="A0AAE1Q1E1"/>
<dbReference type="Pfam" id="PF01926">
    <property type="entry name" value="MMR_HSR1"/>
    <property type="match status" value="1"/>
</dbReference>
<feature type="domain" description="CP-type G" evidence="11">
    <location>
        <begin position="42"/>
        <end position="220"/>
    </location>
</feature>
<evidence type="ECO:0000256" key="3">
    <source>
        <dbReference type="ARBA" id="ARBA00022792"/>
    </source>
</evidence>
<dbReference type="FunFam" id="1.10.1580.10:FF:000004">
    <property type="entry name" value="Mitochondrial GTPase 1"/>
    <property type="match status" value="1"/>
</dbReference>
<keyword evidence="4" id="KW-0809">Transit peptide</keyword>
<dbReference type="GO" id="GO:0005743">
    <property type="term" value="C:mitochondrial inner membrane"/>
    <property type="evidence" value="ECO:0007669"/>
    <property type="project" value="UniProtKB-SubCell"/>
</dbReference>